<evidence type="ECO:0000313" key="2">
    <source>
        <dbReference type="Proteomes" id="UP000486602"/>
    </source>
</evidence>
<dbReference type="EMBL" id="JAAGVY010000002">
    <property type="protein sequence ID" value="NEN22227.1"/>
    <property type="molecule type" value="Genomic_DNA"/>
</dbReference>
<sequence length="138" mass="15596">MSVCILCVYALFPFGDFITNTSHRFSHALTSISEENHQHSRYSHQHTDIGNYTVPGIATATHEHVLISFISAAFDSETNRPEAPKKINLSLDIHLISDVLNLDSFRQIDSKPELFSIFQTLIVRFSEISTPPPRGNRQ</sequence>
<dbReference type="Proteomes" id="UP000486602">
    <property type="component" value="Unassembled WGS sequence"/>
</dbReference>
<evidence type="ECO:0000313" key="1">
    <source>
        <dbReference type="EMBL" id="NEN22227.1"/>
    </source>
</evidence>
<dbReference type="AlphaFoldDB" id="A0A7K3WKR0"/>
<gene>
    <name evidence="1" type="ORF">G3O08_01750</name>
</gene>
<organism evidence="1 2">
    <name type="scientific">Cryomorpha ignava</name>
    <dbReference type="NCBI Taxonomy" id="101383"/>
    <lineage>
        <taxon>Bacteria</taxon>
        <taxon>Pseudomonadati</taxon>
        <taxon>Bacteroidota</taxon>
        <taxon>Flavobacteriia</taxon>
        <taxon>Flavobacteriales</taxon>
        <taxon>Cryomorphaceae</taxon>
        <taxon>Cryomorpha</taxon>
    </lineage>
</organism>
<name>A0A7K3WKR0_9FLAO</name>
<comment type="caution">
    <text evidence="1">The sequence shown here is derived from an EMBL/GenBank/DDBJ whole genome shotgun (WGS) entry which is preliminary data.</text>
</comment>
<keyword evidence="2" id="KW-1185">Reference proteome</keyword>
<accession>A0A7K3WKR0</accession>
<proteinExistence type="predicted"/>
<reference evidence="1 2" key="1">
    <citation type="submission" date="2020-02" db="EMBL/GenBank/DDBJ databases">
        <title>Out from the shadows clarifying the taxonomy of the family Cryomorphaceae and related taxa by utilizing the GTDB taxonomic framework.</title>
        <authorList>
            <person name="Bowman J.P."/>
        </authorList>
    </citation>
    <scope>NUCLEOTIDE SEQUENCE [LARGE SCALE GENOMIC DNA]</scope>
    <source>
        <strain evidence="1 2">QSSC 1-22</strain>
    </source>
</reference>
<protein>
    <submittedName>
        <fullName evidence="1">Uncharacterized protein</fullName>
    </submittedName>
</protein>
<dbReference type="RefSeq" id="WP_163282949.1">
    <property type="nucleotide sequence ID" value="NZ_JAAGVY010000002.1"/>
</dbReference>